<dbReference type="EMBL" id="ML005254">
    <property type="protein sequence ID" value="RKP19285.1"/>
    <property type="molecule type" value="Genomic_DNA"/>
</dbReference>
<reference evidence="3" key="3">
    <citation type="submission" date="2018-08" db="EMBL/GenBank/DDBJ databases">
        <title>Leveraging single-cell genomics to expand the Fungal Tree of Life.</title>
        <authorList>
            <consortium name="DOE Joint Genome Institute"/>
            <person name="Ahrendt S.R."/>
            <person name="Quandt C.A."/>
            <person name="Ciobanu D."/>
            <person name="Clum A."/>
            <person name="Salamov A."/>
            <person name="Andreopoulos B."/>
            <person name="Cheng J.-F."/>
            <person name="Woyke T."/>
            <person name="Pelin A."/>
            <person name="Henrissat B."/>
            <person name="Reynolds N."/>
            <person name="Benny G.L."/>
            <person name="Smith M.E."/>
            <person name="James T.Y."/>
            <person name="Grigoriev I.V."/>
        </authorList>
    </citation>
    <scope>NUCLEOTIDE SEQUENCE</scope>
    <source>
        <strain evidence="3">CSF55</strain>
    </source>
</reference>
<feature type="signal peptide" evidence="1">
    <location>
        <begin position="1"/>
        <end position="19"/>
    </location>
</feature>
<dbReference type="SUPFAM" id="SSF52540">
    <property type="entry name" value="P-loop containing nucleoside triphosphate hydrolases"/>
    <property type="match status" value="1"/>
</dbReference>
<evidence type="ECO:0000313" key="5">
    <source>
        <dbReference type="Proteomes" id="UP000281549"/>
    </source>
</evidence>
<dbReference type="Proteomes" id="UP000030755">
    <property type="component" value="Unassembled WGS sequence"/>
</dbReference>
<evidence type="ECO:0000313" key="3">
    <source>
        <dbReference type="EMBL" id="RKP19285.1"/>
    </source>
</evidence>
<dbReference type="InterPro" id="IPR027417">
    <property type="entry name" value="P-loop_NTPase"/>
</dbReference>
<keyword evidence="4" id="KW-1185">Reference proteome</keyword>
<evidence type="ECO:0000313" key="2">
    <source>
        <dbReference type="EMBL" id="EPZ33039.1"/>
    </source>
</evidence>
<accession>A0A075AWV7</accession>
<evidence type="ECO:0000313" key="4">
    <source>
        <dbReference type="Proteomes" id="UP000030755"/>
    </source>
</evidence>
<dbReference type="Gene3D" id="3.40.50.300">
    <property type="entry name" value="P-loop containing nucleotide triphosphate hydrolases"/>
    <property type="match status" value="1"/>
</dbReference>
<feature type="chain" id="PRO_5040665165" evidence="1">
    <location>
        <begin position="20"/>
        <end position="318"/>
    </location>
</feature>
<reference evidence="5" key="2">
    <citation type="journal article" date="2018" name="Nat. Microbiol.">
        <title>Leveraging single-cell genomics to expand the fungal tree of life.</title>
        <authorList>
            <person name="Ahrendt S.R."/>
            <person name="Quandt C.A."/>
            <person name="Ciobanu D."/>
            <person name="Clum A."/>
            <person name="Salamov A."/>
            <person name="Andreopoulos B."/>
            <person name="Cheng J.F."/>
            <person name="Woyke T."/>
            <person name="Pelin A."/>
            <person name="Henrissat B."/>
            <person name="Reynolds N.K."/>
            <person name="Benny G.L."/>
            <person name="Smith M.E."/>
            <person name="James T.Y."/>
            <person name="Grigoriev I.V."/>
        </authorList>
    </citation>
    <scope>NUCLEOTIDE SEQUENCE [LARGE SCALE GENOMIC DNA]</scope>
    <source>
        <strain evidence="5">CSF55</strain>
    </source>
</reference>
<name>A0A075AWV7_ROZAC</name>
<sequence>MSTRLSSLVISWLSTTALGVQPGMPKRFLTRVSQIAFTCCKCVSFTENQLIFEDYYSFTKEDWVAELGSAGRAIYNKINSANTQVVVPSVGTQNLQSVTDVVLENPHFITPINTSIKSGIELGAKFKFVNRESQSAKFLQLVKEAVHNTRQEAAVFEKQFKVIVLTGSPGIGKTTFGRKCLYAGDLNGFEEEIKSMIIRSRQKELVFHVSVANLGNWDGSVAELMMFAFLHGRRSGFEWPNFKSQVVGIFSAADVCTVIRKTLDISEEVVIVFVLDETNTVLTNKETSLHRFMKYCPSATIACAGHGIYPIFMLAGTR</sequence>
<dbReference type="Proteomes" id="UP000281549">
    <property type="component" value="Unassembled WGS sequence"/>
</dbReference>
<dbReference type="EMBL" id="KE561083">
    <property type="protein sequence ID" value="EPZ33039.1"/>
    <property type="molecule type" value="Genomic_DNA"/>
</dbReference>
<keyword evidence="1" id="KW-0732">Signal</keyword>
<dbReference type="AlphaFoldDB" id="A0A075AWV7"/>
<reference evidence="2 4" key="1">
    <citation type="journal article" date="2013" name="Curr. Biol.">
        <title>Shared signatures of parasitism and phylogenomics unite Cryptomycota and microsporidia.</title>
        <authorList>
            <person name="James T.Y."/>
            <person name="Pelin A."/>
            <person name="Bonen L."/>
            <person name="Ahrendt S."/>
            <person name="Sain D."/>
            <person name="Corradi N."/>
            <person name="Stajich J.E."/>
        </authorList>
    </citation>
    <scope>NUCLEOTIDE SEQUENCE [LARGE SCALE GENOMIC DNA]</scope>
    <source>
        <strain evidence="2">CSF55</strain>
        <strain evidence="2">CSF55</strain>
    </source>
</reference>
<dbReference type="HOGENOM" id="CLU_874801_0_0_1"/>
<organism evidence="2 4">
    <name type="scientific">Rozella allomycis (strain CSF55)</name>
    <dbReference type="NCBI Taxonomy" id="988480"/>
    <lineage>
        <taxon>Eukaryota</taxon>
        <taxon>Fungi</taxon>
        <taxon>Fungi incertae sedis</taxon>
        <taxon>Cryptomycota</taxon>
        <taxon>Cryptomycota incertae sedis</taxon>
        <taxon>Rozella</taxon>
    </lineage>
</organism>
<proteinExistence type="predicted"/>
<protein>
    <submittedName>
        <fullName evidence="2">Uncharacterized protein</fullName>
    </submittedName>
</protein>
<evidence type="ECO:0000256" key="1">
    <source>
        <dbReference type="SAM" id="SignalP"/>
    </source>
</evidence>
<gene>
    <name evidence="2" type="ORF">O9G_005764</name>
    <name evidence="3" type="ORF">ROZALSC1DRAFT_29097</name>
</gene>